<evidence type="ECO:0000313" key="3">
    <source>
        <dbReference type="Proteomes" id="UP000036771"/>
    </source>
</evidence>
<dbReference type="InterPro" id="IPR043129">
    <property type="entry name" value="ATPase_NBD"/>
</dbReference>
<sequence length="349" mass="39027">MVSAHNKEHDSFSRPDSTGRGPYAVIDLGSYTCRLLVVSRWEHCLETIEVFSRFTRLGEGISRSNLLSEEAIARTTQALVQCANRIQQHAPIAMRAVATEAVRRAQNKDDFLKHIRKNTGISLEIISQEQEAKFALKGCAGLLDSSHPYGLVFDIGGGSTEITWILQKTGCAPEVLDWVSLPFGVVTIAEDYYTDQANDYRLVRENTCNLLENFTERNNIRQYILENQVQILGTSGTATTALALHQGLKRYERTKIDGMMFKYPDIYKVIKIVQMMSTQERNYNRCIGIGRAELVLGGLAILEGLCNIWPVGVMKVADRGVREGIATDIAFGKDSPLVYEPYERLEVAA</sequence>
<dbReference type="Gene3D" id="3.30.420.40">
    <property type="match status" value="1"/>
</dbReference>
<dbReference type="Pfam" id="PF02541">
    <property type="entry name" value="Ppx-GppA"/>
    <property type="match status" value="1"/>
</dbReference>
<gene>
    <name evidence="2" type="primary">gppA</name>
    <name evidence="2" type="ORF">Cva_01077</name>
</gene>
<keyword evidence="3" id="KW-1185">Reference proteome</keyword>
<feature type="domain" description="Ppx/GppA phosphatase N-terminal" evidence="1">
    <location>
        <begin position="41"/>
        <end position="328"/>
    </location>
</feature>
<dbReference type="EMBL" id="BBVC01000058">
    <property type="protein sequence ID" value="GAO98418.1"/>
    <property type="molecule type" value="Genomic_DNA"/>
</dbReference>
<dbReference type="InterPro" id="IPR050273">
    <property type="entry name" value="GppA/Ppx_hydrolase"/>
</dbReference>
<evidence type="ECO:0000259" key="1">
    <source>
        <dbReference type="Pfam" id="PF02541"/>
    </source>
</evidence>
<dbReference type="SUPFAM" id="SSF53067">
    <property type="entry name" value="Actin-like ATPase domain"/>
    <property type="match status" value="2"/>
</dbReference>
<dbReference type="OrthoDB" id="9793035at2"/>
<name>A0A0K8MDY0_9PROT</name>
<dbReference type="CDD" id="cd24054">
    <property type="entry name" value="ASKHA_NBD_AaPPX-GppA_MtPPX2-like"/>
    <property type="match status" value="1"/>
</dbReference>
<accession>A0A0K8MDY0</accession>
<reference evidence="2 3" key="1">
    <citation type="submission" date="2015-03" db="EMBL/GenBank/DDBJ databases">
        <title>Caedibacter varicaedens, whole genome shotgun sequence.</title>
        <authorList>
            <person name="Suzuki H."/>
            <person name="Dapper A.L."/>
            <person name="Gibson A.K."/>
            <person name="Jackson C."/>
            <person name="Lee H."/>
            <person name="Pejaver V.R."/>
            <person name="Doak T."/>
            <person name="Lynch M."/>
        </authorList>
    </citation>
    <scope>NUCLEOTIDE SEQUENCE [LARGE SCALE GENOMIC DNA]</scope>
</reference>
<dbReference type="STRING" id="1629334.Cva_01077"/>
<dbReference type="PANTHER" id="PTHR30005">
    <property type="entry name" value="EXOPOLYPHOSPHATASE"/>
    <property type="match status" value="1"/>
</dbReference>
<dbReference type="PANTHER" id="PTHR30005:SF0">
    <property type="entry name" value="RETROGRADE REGULATION PROTEIN 2"/>
    <property type="match status" value="1"/>
</dbReference>
<comment type="caution">
    <text evidence="2">The sequence shown here is derived from an EMBL/GenBank/DDBJ whole genome shotgun (WGS) entry which is preliminary data.</text>
</comment>
<proteinExistence type="predicted"/>
<dbReference type="Gene3D" id="3.30.420.150">
    <property type="entry name" value="Exopolyphosphatase. Domain 2"/>
    <property type="match status" value="1"/>
</dbReference>
<evidence type="ECO:0000313" key="2">
    <source>
        <dbReference type="EMBL" id="GAO98418.1"/>
    </source>
</evidence>
<dbReference type="GO" id="GO:0016462">
    <property type="term" value="F:pyrophosphatase activity"/>
    <property type="evidence" value="ECO:0007669"/>
    <property type="project" value="TreeGrafter"/>
</dbReference>
<protein>
    <submittedName>
        <fullName evidence="2">Guanosine-5'-triphosphate,3'-diphosphate pyrophosphatase</fullName>
    </submittedName>
</protein>
<dbReference type="InterPro" id="IPR003695">
    <property type="entry name" value="Ppx_GppA_N"/>
</dbReference>
<dbReference type="AlphaFoldDB" id="A0A0K8MDY0"/>
<organism evidence="2 3">
    <name type="scientific">Caedimonas varicaedens</name>
    <dbReference type="NCBI Taxonomy" id="1629334"/>
    <lineage>
        <taxon>Bacteria</taxon>
        <taxon>Pseudomonadati</taxon>
        <taxon>Pseudomonadota</taxon>
        <taxon>Alphaproteobacteria</taxon>
        <taxon>Holosporales</taxon>
        <taxon>Caedimonadaceae</taxon>
        <taxon>Caedimonas</taxon>
    </lineage>
</organism>
<dbReference type="Proteomes" id="UP000036771">
    <property type="component" value="Unassembled WGS sequence"/>
</dbReference>